<dbReference type="AlphaFoldDB" id="A0AA46AG94"/>
<dbReference type="Proteomes" id="UP001157946">
    <property type="component" value="Unassembled WGS sequence"/>
</dbReference>
<comment type="caution">
    <text evidence="2">The sequence shown here is derived from an EMBL/GenBank/DDBJ whole genome shotgun (WGS) entry which is preliminary data.</text>
</comment>
<evidence type="ECO:0000313" key="3">
    <source>
        <dbReference type="Proteomes" id="UP001157946"/>
    </source>
</evidence>
<gene>
    <name evidence="2" type="ORF">SAMN06265361_10511</name>
</gene>
<dbReference type="Pfam" id="PF14594">
    <property type="entry name" value="Sipho_Gp37"/>
    <property type="match status" value="1"/>
</dbReference>
<protein>
    <submittedName>
        <fullName evidence="2">Virus ReqiPepy6 Gp37-like protein</fullName>
    </submittedName>
</protein>
<keyword evidence="3" id="KW-1185">Reference proteome</keyword>
<evidence type="ECO:0000313" key="2">
    <source>
        <dbReference type="EMBL" id="SMP25017.1"/>
    </source>
</evidence>
<sequence length="382" mass="42705">MPLYELWIRDRNLDRVGSITHFTKLEMVMKFNDVGKWTLELPLDSPDVELLLEVRRQGGGIAGILVTRDGAPIFSGPIKNFELKDEQKEDDGYTFYGVDDNGLLAARLAFPPPYYSIAGAGYDYDMFKGPAESAMIHLVRKNAAEEASASRRIPGLTTASDKQRGQTVTIRSRLHPLVSKLQEAGVTGGGLGFRVIQINNKVLEFQVYRPNEKSNVVVFSRDRGNLGPYRYSVEAPTANFGIVGGGGEKEARTFQYSGDEPSRSLYGTIEMFVDHRSTSDKDELLQALVKALTDNTEKTGLEISPLDVFPTRYLLDYDLGDRCTVEIKKEKIQDVIRSITLILSKDGEQIVPQVGTPGVGTRFRLFDQYRNLEARLGNLERR</sequence>
<organism evidence="2 3">
    <name type="scientific">Laceyella tengchongensis</name>
    <dbReference type="NCBI Taxonomy" id="574699"/>
    <lineage>
        <taxon>Bacteria</taxon>
        <taxon>Bacillati</taxon>
        <taxon>Bacillota</taxon>
        <taxon>Bacilli</taxon>
        <taxon>Bacillales</taxon>
        <taxon>Thermoactinomycetaceae</taxon>
        <taxon>Laceyella</taxon>
    </lineage>
</organism>
<dbReference type="InterPro" id="IPR029432">
    <property type="entry name" value="Gp28/Gp37-like_dom"/>
</dbReference>
<feature type="domain" description="Gp28/Gp37-like" evidence="1">
    <location>
        <begin position="5"/>
        <end position="356"/>
    </location>
</feature>
<reference evidence="2" key="1">
    <citation type="submission" date="2017-05" db="EMBL/GenBank/DDBJ databases">
        <authorList>
            <person name="Varghese N."/>
            <person name="Submissions S."/>
        </authorList>
    </citation>
    <scope>NUCLEOTIDE SEQUENCE</scope>
    <source>
        <strain evidence="2">DSM 45262</strain>
    </source>
</reference>
<name>A0AA46AG94_9BACL</name>
<accession>A0AA46AG94</accession>
<dbReference type="RefSeq" id="WP_102991147.1">
    <property type="nucleotide sequence ID" value="NZ_FXTU01000005.1"/>
</dbReference>
<dbReference type="EMBL" id="FXTU01000005">
    <property type="protein sequence ID" value="SMP25017.1"/>
    <property type="molecule type" value="Genomic_DNA"/>
</dbReference>
<proteinExistence type="predicted"/>
<evidence type="ECO:0000259" key="1">
    <source>
        <dbReference type="Pfam" id="PF14594"/>
    </source>
</evidence>